<gene>
    <name evidence="1" type="ORF">BN2614_LOCUS9</name>
</gene>
<reference evidence="1 2" key="1">
    <citation type="submission" date="2018-10" db="EMBL/GenBank/DDBJ databases">
        <authorList>
            <person name="Ekblom R."/>
            <person name="Jareborg N."/>
        </authorList>
    </citation>
    <scope>NUCLEOTIDE SEQUENCE [LARGE SCALE GENOMIC DNA]</scope>
    <source>
        <tissue evidence="1">Muscle</tissue>
    </source>
</reference>
<keyword evidence="2" id="KW-1185">Reference proteome</keyword>
<evidence type="ECO:0000313" key="2">
    <source>
        <dbReference type="Proteomes" id="UP000269945"/>
    </source>
</evidence>
<evidence type="ECO:0000313" key="1">
    <source>
        <dbReference type="EMBL" id="VCX38057.1"/>
    </source>
</evidence>
<name>A0A9X9M6P6_GULGU</name>
<comment type="caution">
    <text evidence="1">The sequence shown here is derived from an EMBL/GenBank/DDBJ whole genome shotgun (WGS) entry which is preliminary data.</text>
</comment>
<dbReference type="Proteomes" id="UP000269945">
    <property type="component" value="Unassembled WGS sequence"/>
</dbReference>
<proteinExistence type="predicted"/>
<protein>
    <submittedName>
        <fullName evidence="1">Uncharacterized protein</fullName>
    </submittedName>
</protein>
<dbReference type="AlphaFoldDB" id="A0A9X9M6P6"/>
<organism evidence="1 2">
    <name type="scientific">Gulo gulo</name>
    <name type="common">Wolverine</name>
    <name type="synonym">Gluton</name>
    <dbReference type="NCBI Taxonomy" id="48420"/>
    <lineage>
        <taxon>Eukaryota</taxon>
        <taxon>Metazoa</taxon>
        <taxon>Chordata</taxon>
        <taxon>Craniata</taxon>
        <taxon>Vertebrata</taxon>
        <taxon>Euteleostomi</taxon>
        <taxon>Mammalia</taxon>
        <taxon>Eutheria</taxon>
        <taxon>Laurasiatheria</taxon>
        <taxon>Carnivora</taxon>
        <taxon>Caniformia</taxon>
        <taxon>Musteloidea</taxon>
        <taxon>Mustelidae</taxon>
        <taxon>Guloninae</taxon>
        <taxon>Gulo</taxon>
    </lineage>
</organism>
<sequence length="49" mass="5694">MEKRLGVKPSPASWILLGFCWQISVKWSRSLYPFYTCFCFSALWLSTGT</sequence>
<dbReference type="EMBL" id="CYRY02043574">
    <property type="protein sequence ID" value="VCX38057.1"/>
    <property type="molecule type" value="Genomic_DNA"/>
</dbReference>
<accession>A0A9X9M6P6</accession>
<feature type="non-terminal residue" evidence="1">
    <location>
        <position position="49"/>
    </location>
</feature>